<feature type="compositionally biased region" description="Low complexity" evidence="1">
    <location>
        <begin position="103"/>
        <end position="126"/>
    </location>
</feature>
<name>A0A2P5HJD9_DIAHE</name>
<evidence type="ECO:0000313" key="3">
    <source>
        <dbReference type="Proteomes" id="UP000094444"/>
    </source>
</evidence>
<evidence type="ECO:0000313" key="2">
    <source>
        <dbReference type="EMBL" id="POS70363.1"/>
    </source>
</evidence>
<protein>
    <submittedName>
        <fullName evidence="2">Uncharacterized protein</fullName>
    </submittedName>
</protein>
<feature type="compositionally biased region" description="Basic residues" evidence="1">
    <location>
        <begin position="12"/>
        <end position="26"/>
    </location>
</feature>
<gene>
    <name evidence="2" type="ORF">DHEL01_v211245</name>
</gene>
<comment type="caution">
    <text evidence="2">The sequence shown here is derived from an EMBL/GenBank/DDBJ whole genome shotgun (WGS) entry which is preliminary data.</text>
</comment>
<sequence>MGCGSSREAKPGHKKGHHHRRRRSSSQKRDKGVKKDFTQIHRCESNHLACENTSIVSPPIQLPDGSFMRIAWAPCGLEFAKDYVRERAADPLVSEYLSNENVPGGPQQGRARQGLGGLPAEPGAAPAHMSAAGEEYEMGSIPDPFPEDDMVYDFPMAPPPPDAYTSSSARHMGKKAGPKMVPGPFGKPVPAPDQDPDDMMYDDPLFDDPYAGEDIGAAPGMGPGDYMGYDFPAGPMPPPPAAAYHQKSNRVRMVPGPFGEPVPAPDQDNMMFDDPLFDDPYAGEYDGDLDMPYDGNYYPAESSARGNAAANATPGTGASGDNSGGSWPGSTIAPASGPPRDTYVANRHENFYRGDEFERAEFVDPPGVAVAQEERRPLRIATEYAATSENYNKIQYSMDYRKL</sequence>
<evidence type="ECO:0000256" key="1">
    <source>
        <dbReference type="SAM" id="MobiDB-lite"/>
    </source>
</evidence>
<organism evidence="2 3">
    <name type="scientific">Diaporthe helianthi</name>
    <dbReference type="NCBI Taxonomy" id="158607"/>
    <lineage>
        <taxon>Eukaryota</taxon>
        <taxon>Fungi</taxon>
        <taxon>Dikarya</taxon>
        <taxon>Ascomycota</taxon>
        <taxon>Pezizomycotina</taxon>
        <taxon>Sordariomycetes</taxon>
        <taxon>Sordariomycetidae</taxon>
        <taxon>Diaporthales</taxon>
        <taxon>Diaporthaceae</taxon>
        <taxon>Diaporthe</taxon>
    </lineage>
</organism>
<feature type="region of interest" description="Disordered" evidence="1">
    <location>
        <begin position="1"/>
        <end position="36"/>
    </location>
</feature>
<keyword evidence="3" id="KW-1185">Reference proteome</keyword>
<dbReference type="EMBL" id="MAVT02001666">
    <property type="protein sequence ID" value="POS70363.1"/>
    <property type="molecule type" value="Genomic_DNA"/>
</dbReference>
<accession>A0A2P5HJD9</accession>
<feature type="compositionally biased region" description="Basic and acidic residues" evidence="1">
    <location>
        <begin position="27"/>
        <end position="36"/>
    </location>
</feature>
<proteinExistence type="predicted"/>
<dbReference type="Proteomes" id="UP000094444">
    <property type="component" value="Unassembled WGS sequence"/>
</dbReference>
<dbReference type="OrthoDB" id="10407632at2759"/>
<dbReference type="InParanoid" id="A0A2P5HJD9"/>
<feature type="region of interest" description="Disordered" evidence="1">
    <location>
        <begin position="98"/>
        <end position="126"/>
    </location>
</feature>
<feature type="region of interest" description="Disordered" evidence="1">
    <location>
        <begin position="306"/>
        <end position="344"/>
    </location>
</feature>
<feature type="compositionally biased region" description="Low complexity" evidence="1">
    <location>
        <begin position="306"/>
        <end position="320"/>
    </location>
</feature>
<feature type="region of interest" description="Disordered" evidence="1">
    <location>
        <begin position="162"/>
        <end position="186"/>
    </location>
</feature>
<reference evidence="2" key="1">
    <citation type="submission" date="2017-09" db="EMBL/GenBank/DDBJ databases">
        <title>Polyketide synthases of a Diaporthe helianthi virulent isolate.</title>
        <authorList>
            <person name="Baroncelli R."/>
        </authorList>
    </citation>
    <scope>NUCLEOTIDE SEQUENCE [LARGE SCALE GENOMIC DNA]</scope>
    <source>
        <strain evidence="2">7/96</strain>
    </source>
</reference>
<dbReference type="AlphaFoldDB" id="A0A2P5HJD9"/>